<feature type="signal peptide" evidence="2">
    <location>
        <begin position="1"/>
        <end position="23"/>
    </location>
</feature>
<keyword evidence="1" id="KW-0472">Membrane</keyword>
<protein>
    <submittedName>
        <fullName evidence="3">Uncharacterized protein</fullName>
    </submittedName>
</protein>
<dbReference type="RefSeq" id="WP_109921507.1">
    <property type="nucleotide sequence ID" value="NZ_QGLF01000003.1"/>
</dbReference>
<evidence type="ECO:0000256" key="1">
    <source>
        <dbReference type="SAM" id="Phobius"/>
    </source>
</evidence>
<evidence type="ECO:0000313" key="3">
    <source>
        <dbReference type="EMBL" id="PWR20863.1"/>
    </source>
</evidence>
<organism evidence="3 4">
    <name type="scientific">Zavarzinia compransoris</name>
    <dbReference type="NCBI Taxonomy" id="1264899"/>
    <lineage>
        <taxon>Bacteria</taxon>
        <taxon>Pseudomonadati</taxon>
        <taxon>Pseudomonadota</taxon>
        <taxon>Alphaproteobacteria</taxon>
        <taxon>Rhodospirillales</taxon>
        <taxon>Zavarziniaceae</taxon>
        <taxon>Zavarzinia</taxon>
    </lineage>
</organism>
<name>A0A317E650_9PROT</name>
<accession>A0A317E650</accession>
<sequence>MSGPGRAALLAAGGLVLLVAARALPDGAEAAAPFLSGAGPAAFPPVTQQLSAVLDRLGAPPSALALAAGLVLFRLVHPVAGAAALPGVALAVAAGPALALLCLLYILAVRGLVRETAATPAVLLMSIGGALGLMPMVHAGGAALALALLPALALGLPAPLIAGHSALGTAMVLGFPGLAAGLAYGLLAFVFGLSPLIPYATVLGFGPGAGAPGPALVAGLLLAGPALLWLAAAWGRRRGSSSDGARRTARVAGLAGLAPLVATLIHGLGGGGWHPALLAAPTLLAAALRPDPGAGEAERLWLALALAGPLVLAGLAAGLLPACLSVDGPSCWSP</sequence>
<feature type="transmembrane region" description="Helical" evidence="1">
    <location>
        <begin position="213"/>
        <end position="235"/>
    </location>
</feature>
<dbReference type="Proteomes" id="UP000246077">
    <property type="component" value="Unassembled WGS sequence"/>
</dbReference>
<keyword evidence="1" id="KW-0812">Transmembrane</keyword>
<keyword evidence="2" id="KW-0732">Signal</keyword>
<keyword evidence="4" id="KW-1185">Reference proteome</keyword>
<feature type="transmembrane region" description="Helical" evidence="1">
    <location>
        <begin position="247"/>
        <end position="265"/>
    </location>
</feature>
<dbReference type="EMBL" id="QGLF01000003">
    <property type="protein sequence ID" value="PWR20863.1"/>
    <property type="molecule type" value="Genomic_DNA"/>
</dbReference>
<feature type="transmembrane region" description="Helical" evidence="1">
    <location>
        <begin position="88"/>
        <end position="109"/>
    </location>
</feature>
<feature type="transmembrane region" description="Helical" evidence="1">
    <location>
        <begin position="166"/>
        <end position="193"/>
    </location>
</feature>
<gene>
    <name evidence="3" type="ORF">DKG75_12795</name>
</gene>
<evidence type="ECO:0000256" key="2">
    <source>
        <dbReference type="SAM" id="SignalP"/>
    </source>
</evidence>
<reference evidence="4" key="1">
    <citation type="submission" date="2018-05" db="EMBL/GenBank/DDBJ databases">
        <title>Zavarzinia sp. HR-AS.</title>
        <authorList>
            <person name="Lee Y."/>
            <person name="Jeon C.O."/>
        </authorList>
    </citation>
    <scope>NUCLEOTIDE SEQUENCE [LARGE SCALE GENOMIC DNA]</scope>
    <source>
        <strain evidence="4">DSM 1231</strain>
    </source>
</reference>
<feature type="chain" id="PRO_5016326958" evidence="2">
    <location>
        <begin position="24"/>
        <end position="334"/>
    </location>
</feature>
<dbReference type="AlphaFoldDB" id="A0A317E650"/>
<feature type="transmembrane region" description="Helical" evidence="1">
    <location>
        <begin position="121"/>
        <end position="154"/>
    </location>
</feature>
<proteinExistence type="predicted"/>
<evidence type="ECO:0000313" key="4">
    <source>
        <dbReference type="Proteomes" id="UP000246077"/>
    </source>
</evidence>
<feature type="transmembrane region" description="Helical" evidence="1">
    <location>
        <begin position="300"/>
        <end position="320"/>
    </location>
</feature>
<keyword evidence="1" id="KW-1133">Transmembrane helix</keyword>
<comment type="caution">
    <text evidence="3">The sequence shown here is derived from an EMBL/GenBank/DDBJ whole genome shotgun (WGS) entry which is preliminary data.</text>
</comment>